<evidence type="ECO:0000313" key="1">
    <source>
        <dbReference type="EMBL" id="OMJ28857.1"/>
    </source>
</evidence>
<keyword evidence="2" id="KW-1185">Reference proteome</keyword>
<proteinExistence type="predicted"/>
<dbReference type="EMBL" id="LSSM01000454">
    <property type="protein sequence ID" value="OMJ28857.1"/>
    <property type="molecule type" value="Genomic_DNA"/>
</dbReference>
<sequence length="121" mass="14190">MLISNVCLQRISKIKVGYCRFIGHSHYKRQFVDTPPSPPPQSSLYCIAIIASQTPLRRIICVYHLAKSLEIRKRLNHPIRCMIRANHSLHIHPPHIRREWRFRAHRPFCAQNSHLPTAQLV</sequence>
<evidence type="ECO:0000313" key="2">
    <source>
        <dbReference type="Proteomes" id="UP000187429"/>
    </source>
</evidence>
<accession>A0A1R1YPL6</accession>
<reference evidence="2" key="1">
    <citation type="submission" date="2017-01" db="EMBL/GenBank/DDBJ databases">
        <authorList>
            <person name="Wang Y."/>
            <person name="White M."/>
            <person name="Kvist S."/>
            <person name="Moncalvo J.-M."/>
        </authorList>
    </citation>
    <scope>NUCLEOTIDE SEQUENCE [LARGE SCALE GENOMIC DNA]</scope>
    <source>
        <strain evidence="2">ID-206-W2</strain>
    </source>
</reference>
<organism evidence="1 2">
    <name type="scientific">Smittium culicis</name>
    <dbReference type="NCBI Taxonomy" id="133412"/>
    <lineage>
        <taxon>Eukaryota</taxon>
        <taxon>Fungi</taxon>
        <taxon>Fungi incertae sedis</taxon>
        <taxon>Zoopagomycota</taxon>
        <taxon>Kickxellomycotina</taxon>
        <taxon>Harpellomycetes</taxon>
        <taxon>Harpellales</taxon>
        <taxon>Legeriomycetaceae</taxon>
        <taxon>Smittium</taxon>
    </lineage>
</organism>
<gene>
    <name evidence="1" type="ORF">AYI69_g1656</name>
</gene>
<dbReference type="Proteomes" id="UP000187429">
    <property type="component" value="Unassembled WGS sequence"/>
</dbReference>
<protein>
    <submittedName>
        <fullName evidence="1">Uncharacterized protein</fullName>
    </submittedName>
</protein>
<comment type="caution">
    <text evidence="1">The sequence shown here is derived from an EMBL/GenBank/DDBJ whole genome shotgun (WGS) entry which is preliminary data.</text>
</comment>
<dbReference type="AlphaFoldDB" id="A0A1R1YPL6"/>
<name>A0A1R1YPL6_9FUNG</name>